<dbReference type="PANTHER" id="PTHR31756:SF3">
    <property type="entry name" value="PYRUVATE, PHOSPHATE DIKINASE REGULATORY PROTEIN 1, CHLOROPLASTIC"/>
    <property type="match status" value="1"/>
</dbReference>
<feature type="region of interest" description="Disordered" evidence="5">
    <location>
        <begin position="281"/>
        <end position="308"/>
    </location>
</feature>
<protein>
    <submittedName>
        <fullName evidence="6">Kinase/pyrophosphorylase</fullName>
    </submittedName>
</protein>
<evidence type="ECO:0000256" key="5">
    <source>
        <dbReference type="SAM" id="MobiDB-lite"/>
    </source>
</evidence>
<accession>A0AA41YA04</accession>
<keyword evidence="4 6" id="KW-0418">Kinase</keyword>
<name>A0AA41YA04_9BACT</name>
<keyword evidence="2" id="KW-0808">Transferase</keyword>
<dbReference type="AlphaFoldDB" id="A0AA41YA04"/>
<dbReference type="RefSeq" id="WP_282590612.1">
    <property type="nucleotide sequence ID" value="NZ_JAPAAF010000004.1"/>
</dbReference>
<dbReference type="GO" id="GO:0005524">
    <property type="term" value="F:ATP binding"/>
    <property type="evidence" value="ECO:0007669"/>
    <property type="project" value="InterPro"/>
</dbReference>
<reference evidence="6" key="1">
    <citation type="submission" date="2022-10" db="EMBL/GenBank/DDBJ databases">
        <title>Gaoshiqiia sediminis gen. nov., sp. nov., isolated from coastal sediment.</title>
        <authorList>
            <person name="Yu W.X."/>
            <person name="Mu D.S."/>
            <person name="Du J.Z."/>
            <person name="Liang Y.Q."/>
        </authorList>
    </citation>
    <scope>NUCLEOTIDE SEQUENCE</scope>
    <source>
        <strain evidence="6">A06</strain>
    </source>
</reference>
<gene>
    <name evidence="6" type="ORF">N2K84_04625</name>
</gene>
<dbReference type="InterPro" id="IPR005177">
    <property type="entry name" value="Kinase-pyrophosphorylase"/>
</dbReference>
<comment type="caution">
    <text evidence="6">The sequence shown here is derived from an EMBL/GenBank/DDBJ whole genome shotgun (WGS) entry which is preliminary data.</text>
</comment>
<evidence type="ECO:0000256" key="2">
    <source>
        <dbReference type="ARBA" id="ARBA00022679"/>
    </source>
</evidence>
<keyword evidence="3" id="KW-0547">Nucleotide-binding</keyword>
<dbReference type="PANTHER" id="PTHR31756">
    <property type="entry name" value="PYRUVATE, PHOSPHATE DIKINASE REGULATORY PROTEIN 1, CHLOROPLASTIC"/>
    <property type="match status" value="1"/>
</dbReference>
<dbReference type="GO" id="GO:0004674">
    <property type="term" value="F:protein serine/threonine kinase activity"/>
    <property type="evidence" value="ECO:0007669"/>
    <property type="project" value="UniProtKB-KW"/>
</dbReference>
<sequence>MSNHNKNQKPAPIYVVSGGKGLAGNNMVQSTLIQYPQNNVPVIIVPNVMDEEKLENVILQAKQDGGLVTHTMVDRHLRTRLVELAREHGVHQIDFMGELGDYLDKALGIPSLQSPGLYREINQQYFDRIDAMEFTLNHDDGLSPQRLSEAEIVLCGVSRSGKTPLSVYLALYGWKVANVPLVAGIDPPHELFSIDPDRVFGLQIGVSQLIAHRMKRLRSFNNLGNTNYVDEKLILEEIRHANLVFSRGRFTVINVNNKPVESSANEILNILTSRYHYGGRKIQSPYQDPGEPNGPDELFEGFEDDGVD</sequence>
<evidence type="ECO:0000256" key="1">
    <source>
        <dbReference type="ARBA" id="ARBA00022527"/>
    </source>
</evidence>
<dbReference type="Pfam" id="PF03618">
    <property type="entry name" value="Kinase-PPPase"/>
    <property type="match status" value="1"/>
</dbReference>
<dbReference type="EMBL" id="JAPAAF010000004">
    <property type="protein sequence ID" value="MCW0482005.1"/>
    <property type="molecule type" value="Genomic_DNA"/>
</dbReference>
<evidence type="ECO:0000313" key="6">
    <source>
        <dbReference type="EMBL" id="MCW0482005.1"/>
    </source>
</evidence>
<proteinExistence type="predicted"/>
<organism evidence="6 7">
    <name type="scientific">Gaoshiqia sediminis</name>
    <dbReference type="NCBI Taxonomy" id="2986998"/>
    <lineage>
        <taxon>Bacteria</taxon>
        <taxon>Pseudomonadati</taxon>
        <taxon>Bacteroidota</taxon>
        <taxon>Bacteroidia</taxon>
        <taxon>Marinilabiliales</taxon>
        <taxon>Prolixibacteraceae</taxon>
        <taxon>Gaoshiqia</taxon>
    </lineage>
</organism>
<dbReference type="NCBIfam" id="NF003742">
    <property type="entry name" value="PRK05339.1"/>
    <property type="match status" value="1"/>
</dbReference>
<evidence type="ECO:0000256" key="3">
    <source>
        <dbReference type="ARBA" id="ARBA00022741"/>
    </source>
</evidence>
<evidence type="ECO:0000313" key="7">
    <source>
        <dbReference type="Proteomes" id="UP001163821"/>
    </source>
</evidence>
<keyword evidence="1" id="KW-0723">Serine/threonine-protein kinase</keyword>
<keyword evidence="7" id="KW-1185">Reference proteome</keyword>
<evidence type="ECO:0000256" key="4">
    <source>
        <dbReference type="ARBA" id="ARBA00022777"/>
    </source>
</evidence>
<feature type="compositionally biased region" description="Acidic residues" evidence="5">
    <location>
        <begin position="297"/>
        <end position="308"/>
    </location>
</feature>
<dbReference type="Proteomes" id="UP001163821">
    <property type="component" value="Unassembled WGS sequence"/>
</dbReference>